<accession>A0A4S8MRB1</accession>
<feature type="transmembrane region" description="Helical" evidence="7">
    <location>
        <begin position="192"/>
        <end position="214"/>
    </location>
</feature>
<dbReference type="OrthoDB" id="3639251at2759"/>
<dbReference type="GO" id="GO:0022857">
    <property type="term" value="F:transmembrane transporter activity"/>
    <property type="evidence" value="ECO:0007669"/>
    <property type="project" value="InterPro"/>
</dbReference>
<feature type="transmembrane region" description="Helical" evidence="7">
    <location>
        <begin position="420"/>
        <end position="443"/>
    </location>
</feature>
<dbReference type="EMBL" id="ML179051">
    <property type="protein sequence ID" value="THV05149.1"/>
    <property type="molecule type" value="Genomic_DNA"/>
</dbReference>
<evidence type="ECO:0000256" key="3">
    <source>
        <dbReference type="ARBA" id="ARBA00022692"/>
    </source>
</evidence>
<dbReference type="PANTHER" id="PTHR43791">
    <property type="entry name" value="PERMEASE-RELATED"/>
    <property type="match status" value="1"/>
</dbReference>
<dbReference type="GO" id="GO:0016020">
    <property type="term" value="C:membrane"/>
    <property type="evidence" value="ECO:0007669"/>
    <property type="project" value="UniProtKB-SubCell"/>
</dbReference>
<comment type="subcellular location">
    <subcellularLocation>
        <location evidence="1">Membrane</location>
        <topology evidence="1">Multi-pass membrane protein</topology>
    </subcellularLocation>
</comment>
<feature type="domain" description="Major facilitator superfamily (MFS) profile" evidence="8">
    <location>
        <begin position="1"/>
        <end position="448"/>
    </location>
</feature>
<evidence type="ECO:0000256" key="4">
    <source>
        <dbReference type="ARBA" id="ARBA00022989"/>
    </source>
</evidence>
<protein>
    <submittedName>
        <fullName evidence="9">MFS general substrate transporter</fullName>
    </submittedName>
</protein>
<keyword evidence="10" id="KW-1185">Reference proteome</keyword>
<proteinExistence type="predicted"/>
<dbReference type="PROSITE" id="PS50850">
    <property type="entry name" value="MFS"/>
    <property type="match status" value="1"/>
</dbReference>
<evidence type="ECO:0000313" key="10">
    <source>
        <dbReference type="Proteomes" id="UP000297245"/>
    </source>
</evidence>
<feature type="transmembrane region" description="Helical" evidence="7">
    <location>
        <begin position="158"/>
        <end position="180"/>
    </location>
</feature>
<feature type="transmembrane region" description="Helical" evidence="7">
    <location>
        <begin position="262"/>
        <end position="287"/>
    </location>
</feature>
<dbReference type="InterPro" id="IPR011701">
    <property type="entry name" value="MFS"/>
</dbReference>
<dbReference type="Gene3D" id="1.20.1250.20">
    <property type="entry name" value="MFS general substrate transporter like domains"/>
    <property type="match status" value="2"/>
</dbReference>
<feature type="transmembrane region" description="Helical" evidence="7">
    <location>
        <begin position="390"/>
        <end position="408"/>
    </location>
</feature>
<dbReference type="Proteomes" id="UP000297245">
    <property type="component" value="Unassembled WGS sequence"/>
</dbReference>
<evidence type="ECO:0000256" key="7">
    <source>
        <dbReference type="SAM" id="Phobius"/>
    </source>
</evidence>
<feature type="transmembrane region" description="Helical" evidence="7">
    <location>
        <begin position="130"/>
        <end position="151"/>
    </location>
</feature>
<dbReference type="AlphaFoldDB" id="A0A4S8MRB1"/>
<sequence>MPRDLSQNKSMLQDGVPEESSTSASEERADAEGCLVTEKQVVRRVDLRMLPLLGMLYSLALIDRTNLGIARIAGMGEDLVNLLREVPSNAILRVTGSRNLLTFCVVTWGAVQLSMAFVPNWRYLVLCRVLLGTFEAGFFPALVFIITTWLVRNAIRNWLAAFYITSILIGGFSAIFAYGLSFLAGIGGLGGWSWIFIVEGGLTLVFGFVAYFYLPEFPDNNTFLSLEETQIVLRRIENDRCDSMPDQLSIVKVLHHLLDWKVWIYGIMYMCATIPAYAIGFFVTIILSGMGWDLEHSLLLSSCPYVFAAASVFIFARLSDRSQKRAYFISIQVLMTLVGFILTGFVGHSGWRYFGLFLGNAGSAGCIPGILGNFRYLYPASNNVVSHSKRAITTALVVSFGGVGGIIATTVFREQDYPRYIPGVIVTISSQVLFLFLLAGLTVHFHRKNRALRNTAAGVGVGGQPVLYTL</sequence>
<evidence type="ECO:0000259" key="8">
    <source>
        <dbReference type="PROSITE" id="PS50850"/>
    </source>
</evidence>
<feature type="transmembrane region" description="Helical" evidence="7">
    <location>
        <begin position="353"/>
        <end position="378"/>
    </location>
</feature>
<dbReference type="InterPro" id="IPR020846">
    <property type="entry name" value="MFS_dom"/>
</dbReference>
<gene>
    <name evidence="9" type="ORF">K435DRAFT_816696</name>
</gene>
<feature type="transmembrane region" description="Helical" evidence="7">
    <location>
        <begin position="100"/>
        <end position="118"/>
    </location>
</feature>
<dbReference type="InterPro" id="IPR036259">
    <property type="entry name" value="MFS_trans_sf"/>
</dbReference>
<keyword evidence="2" id="KW-0813">Transport</keyword>
<dbReference type="PANTHER" id="PTHR43791:SF3">
    <property type="entry name" value="MAJOR FACILITATOR SUPERFAMILY (MFS) PROFILE DOMAIN-CONTAINING PROTEIN"/>
    <property type="match status" value="1"/>
</dbReference>
<feature type="transmembrane region" description="Helical" evidence="7">
    <location>
        <begin position="299"/>
        <end position="319"/>
    </location>
</feature>
<dbReference type="SUPFAM" id="SSF103473">
    <property type="entry name" value="MFS general substrate transporter"/>
    <property type="match status" value="1"/>
</dbReference>
<keyword evidence="3 7" id="KW-0812">Transmembrane</keyword>
<keyword evidence="4 7" id="KW-1133">Transmembrane helix</keyword>
<evidence type="ECO:0000256" key="1">
    <source>
        <dbReference type="ARBA" id="ARBA00004141"/>
    </source>
</evidence>
<feature type="compositionally biased region" description="Polar residues" evidence="6">
    <location>
        <begin position="1"/>
        <end position="11"/>
    </location>
</feature>
<evidence type="ECO:0000313" key="9">
    <source>
        <dbReference type="EMBL" id="THV05149.1"/>
    </source>
</evidence>
<feature type="region of interest" description="Disordered" evidence="6">
    <location>
        <begin position="1"/>
        <end position="31"/>
    </location>
</feature>
<organism evidence="9 10">
    <name type="scientific">Dendrothele bispora (strain CBS 962.96)</name>
    <dbReference type="NCBI Taxonomy" id="1314807"/>
    <lineage>
        <taxon>Eukaryota</taxon>
        <taxon>Fungi</taxon>
        <taxon>Dikarya</taxon>
        <taxon>Basidiomycota</taxon>
        <taxon>Agaricomycotina</taxon>
        <taxon>Agaricomycetes</taxon>
        <taxon>Agaricomycetidae</taxon>
        <taxon>Agaricales</taxon>
        <taxon>Agaricales incertae sedis</taxon>
        <taxon>Dendrothele</taxon>
    </lineage>
</organism>
<name>A0A4S8MRB1_DENBC</name>
<keyword evidence="5 7" id="KW-0472">Membrane</keyword>
<evidence type="ECO:0000256" key="5">
    <source>
        <dbReference type="ARBA" id="ARBA00023136"/>
    </source>
</evidence>
<evidence type="ECO:0000256" key="6">
    <source>
        <dbReference type="SAM" id="MobiDB-lite"/>
    </source>
</evidence>
<dbReference type="Pfam" id="PF07690">
    <property type="entry name" value="MFS_1"/>
    <property type="match status" value="1"/>
</dbReference>
<reference evidence="9 10" key="1">
    <citation type="journal article" date="2019" name="Nat. Ecol. Evol.">
        <title>Megaphylogeny resolves global patterns of mushroom evolution.</title>
        <authorList>
            <person name="Varga T."/>
            <person name="Krizsan K."/>
            <person name="Foldi C."/>
            <person name="Dima B."/>
            <person name="Sanchez-Garcia M."/>
            <person name="Sanchez-Ramirez S."/>
            <person name="Szollosi G.J."/>
            <person name="Szarkandi J.G."/>
            <person name="Papp V."/>
            <person name="Albert L."/>
            <person name="Andreopoulos W."/>
            <person name="Angelini C."/>
            <person name="Antonin V."/>
            <person name="Barry K.W."/>
            <person name="Bougher N.L."/>
            <person name="Buchanan P."/>
            <person name="Buyck B."/>
            <person name="Bense V."/>
            <person name="Catcheside P."/>
            <person name="Chovatia M."/>
            <person name="Cooper J."/>
            <person name="Damon W."/>
            <person name="Desjardin D."/>
            <person name="Finy P."/>
            <person name="Geml J."/>
            <person name="Haridas S."/>
            <person name="Hughes K."/>
            <person name="Justo A."/>
            <person name="Karasinski D."/>
            <person name="Kautmanova I."/>
            <person name="Kiss B."/>
            <person name="Kocsube S."/>
            <person name="Kotiranta H."/>
            <person name="LaButti K.M."/>
            <person name="Lechner B.E."/>
            <person name="Liimatainen K."/>
            <person name="Lipzen A."/>
            <person name="Lukacs Z."/>
            <person name="Mihaltcheva S."/>
            <person name="Morgado L.N."/>
            <person name="Niskanen T."/>
            <person name="Noordeloos M.E."/>
            <person name="Ohm R.A."/>
            <person name="Ortiz-Santana B."/>
            <person name="Ovrebo C."/>
            <person name="Racz N."/>
            <person name="Riley R."/>
            <person name="Savchenko A."/>
            <person name="Shiryaev A."/>
            <person name="Soop K."/>
            <person name="Spirin V."/>
            <person name="Szebenyi C."/>
            <person name="Tomsovsky M."/>
            <person name="Tulloss R.E."/>
            <person name="Uehling J."/>
            <person name="Grigoriev I.V."/>
            <person name="Vagvolgyi C."/>
            <person name="Papp T."/>
            <person name="Martin F.M."/>
            <person name="Miettinen O."/>
            <person name="Hibbett D.S."/>
            <person name="Nagy L.G."/>
        </authorList>
    </citation>
    <scope>NUCLEOTIDE SEQUENCE [LARGE SCALE GENOMIC DNA]</scope>
    <source>
        <strain evidence="9 10">CBS 962.96</strain>
    </source>
</reference>
<feature type="transmembrane region" description="Helical" evidence="7">
    <location>
        <begin position="326"/>
        <end position="347"/>
    </location>
</feature>
<evidence type="ECO:0000256" key="2">
    <source>
        <dbReference type="ARBA" id="ARBA00022448"/>
    </source>
</evidence>